<dbReference type="EMBL" id="BARU01019568">
    <property type="protein sequence ID" value="GAH54264.1"/>
    <property type="molecule type" value="Genomic_DNA"/>
</dbReference>
<comment type="caution">
    <text evidence="2">The sequence shown here is derived from an EMBL/GenBank/DDBJ whole genome shotgun (WGS) entry which is preliminary data.</text>
</comment>
<feature type="domain" description="Transposase DDE" evidence="1">
    <location>
        <begin position="4"/>
        <end position="236"/>
    </location>
</feature>
<dbReference type="InterPro" id="IPR025668">
    <property type="entry name" value="Tnp_DDE_dom"/>
</dbReference>
<name>X1HK91_9ZZZZ</name>
<dbReference type="AlphaFoldDB" id="X1HK91"/>
<evidence type="ECO:0000259" key="1">
    <source>
        <dbReference type="Pfam" id="PF13701"/>
    </source>
</evidence>
<dbReference type="Pfam" id="PF13701">
    <property type="entry name" value="DDE_Tnp_1_4"/>
    <property type="match status" value="1"/>
</dbReference>
<accession>X1HK91</accession>
<sequence>APGKLCEVTVAILAAGLERVSHIDEVKHDPGLCAALGLEQLPDQATLSRFFADATEAQVNWLRGRNRAFSKRSLRVKERRHRLVVDVDTRDLEVYGKQEGAKRSPRCEGDRMYTFELATLRNSYDILDGGLLEGATHPAPRFRERMRDILEQLCGATEELVWCADAAWYASHILQEIEAADADQALACRCHYAIRARIRDGLDQAVAAIPEQQWRPCDEELEIAEVRYTFAWVRDREGRKVRDERERRFVVTRKRLKDRAQEQGQGALLEAPRYEFQAIVTDLDWAPR</sequence>
<feature type="non-terminal residue" evidence="2">
    <location>
        <position position="1"/>
    </location>
</feature>
<proteinExistence type="predicted"/>
<feature type="non-terminal residue" evidence="2">
    <location>
        <position position="288"/>
    </location>
</feature>
<gene>
    <name evidence="2" type="ORF">S03H2_32219</name>
</gene>
<protein>
    <recommendedName>
        <fullName evidence="1">Transposase DDE domain-containing protein</fullName>
    </recommendedName>
</protein>
<organism evidence="2">
    <name type="scientific">marine sediment metagenome</name>
    <dbReference type="NCBI Taxonomy" id="412755"/>
    <lineage>
        <taxon>unclassified sequences</taxon>
        <taxon>metagenomes</taxon>
        <taxon>ecological metagenomes</taxon>
    </lineage>
</organism>
<evidence type="ECO:0000313" key="2">
    <source>
        <dbReference type="EMBL" id="GAH54264.1"/>
    </source>
</evidence>
<reference evidence="2" key="1">
    <citation type="journal article" date="2014" name="Front. Microbiol.">
        <title>High frequency of phylogenetically diverse reductive dehalogenase-homologous genes in deep subseafloor sedimentary metagenomes.</title>
        <authorList>
            <person name="Kawai M."/>
            <person name="Futagami T."/>
            <person name="Toyoda A."/>
            <person name="Takaki Y."/>
            <person name="Nishi S."/>
            <person name="Hori S."/>
            <person name="Arai W."/>
            <person name="Tsubouchi T."/>
            <person name="Morono Y."/>
            <person name="Uchiyama I."/>
            <person name="Ito T."/>
            <person name="Fujiyama A."/>
            <person name="Inagaki F."/>
            <person name="Takami H."/>
        </authorList>
    </citation>
    <scope>NUCLEOTIDE SEQUENCE</scope>
    <source>
        <strain evidence="2">Expedition CK06-06</strain>
    </source>
</reference>